<sequence>MSNQAKILREKQHMTQAELAEKSGLSLRTIQRIEAGSIPKGFTLKAIAQALQTDPEKVVLPTEEKKENNRAKLINLSALCGLIIPFGGVIFPLILTYKTQDVVTKEIGKDIISIQILLAAVLSLFMIVSPFIQHFSGVRFPLFLIPLILLLGIKLFIIIRNGISLNQNNNLHIKLKTNFL</sequence>
<dbReference type="Proteomes" id="UP000031167">
    <property type="component" value="Unassembled WGS sequence"/>
</dbReference>
<evidence type="ECO:0000313" key="8">
    <source>
        <dbReference type="Proteomes" id="UP000031167"/>
    </source>
</evidence>
<dbReference type="STRING" id="363331.RM51_08535"/>
<dbReference type="PROSITE" id="PS50943">
    <property type="entry name" value="HTH_CROC1"/>
    <property type="match status" value="1"/>
</dbReference>
<comment type="subcellular location">
    <subcellularLocation>
        <location evidence="1">Membrane</location>
        <topology evidence="1">Multi-pass membrane protein</topology>
    </subcellularLocation>
</comment>
<feature type="transmembrane region" description="Helical" evidence="5">
    <location>
        <begin position="107"/>
        <end position="128"/>
    </location>
</feature>
<evidence type="ECO:0000256" key="3">
    <source>
        <dbReference type="ARBA" id="ARBA00022989"/>
    </source>
</evidence>
<comment type="caution">
    <text evidence="7">The sequence shown here is derived from an EMBL/GenBank/DDBJ whole genome shotgun (WGS) entry which is preliminary data.</text>
</comment>
<dbReference type="CDD" id="cd00093">
    <property type="entry name" value="HTH_XRE"/>
    <property type="match status" value="1"/>
</dbReference>
<dbReference type="InterPro" id="IPR001387">
    <property type="entry name" value="Cro/C1-type_HTH"/>
</dbReference>
<protein>
    <submittedName>
        <fullName evidence="7">XRE family transcriptional regulator</fullName>
    </submittedName>
</protein>
<keyword evidence="4 5" id="KW-0472">Membrane</keyword>
<dbReference type="GO" id="GO:0003677">
    <property type="term" value="F:DNA binding"/>
    <property type="evidence" value="ECO:0007669"/>
    <property type="project" value="InterPro"/>
</dbReference>
<evidence type="ECO:0000313" key="7">
    <source>
        <dbReference type="EMBL" id="KIC63693.1"/>
    </source>
</evidence>
<name>A0A0B4EAP2_9FLAO</name>
<feature type="transmembrane region" description="Helical" evidence="5">
    <location>
        <begin position="73"/>
        <end position="95"/>
    </location>
</feature>
<reference evidence="7 8" key="1">
    <citation type="submission" date="2014-12" db="EMBL/GenBank/DDBJ databases">
        <title>Genome sequencing of Chryseobacterium taiwanense TPW19.</title>
        <authorList>
            <person name="Tan P.W."/>
            <person name="Chan K.-G."/>
        </authorList>
    </citation>
    <scope>NUCLEOTIDE SEQUENCE [LARGE SCALE GENOMIC DNA]</scope>
    <source>
        <strain evidence="7 8">TPW19</strain>
    </source>
</reference>
<evidence type="ECO:0000256" key="5">
    <source>
        <dbReference type="SAM" id="Phobius"/>
    </source>
</evidence>
<dbReference type="InterPro" id="IPR010982">
    <property type="entry name" value="Lambda_DNA-bd_dom_sf"/>
</dbReference>
<proteinExistence type="predicted"/>
<keyword evidence="2 5" id="KW-0812">Transmembrane</keyword>
<dbReference type="Pfam" id="PF01381">
    <property type="entry name" value="HTH_3"/>
    <property type="match status" value="1"/>
</dbReference>
<dbReference type="InterPro" id="IPR019109">
    <property type="entry name" value="MamF_MmsF"/>
</dbReference>
<evidence type="ECO:0000256" key="2">
    <source>
        <dbReference type="ARBA" id="ARBA00022692"/>
    </source>
</evidence>
<dbReference type="EMBL" id="JWTA01000005">
    <property type="protein sequence ID" value="KIC63693.1"/>
    <property type="molecule type" value="Genomic_DNA"/>
</dbReference>
<dbReference type="Gene3D" id="1.10.260.40">
    <property type="entry name" value="lambda repressor-like DNA-binding domains"/>
    <property type="match status" value="1"/>
</dbReference>
<keyword evidence="8" id="KW-1185">Reference proteome</keyword>
<evidence type="ECO:0000256" key="4">
    <source>
        <dbReference type="ARBA" id="ARBA00023136"/>
    </source>
</evidence>
<dbReference type="AlphaFoldDB" id="A0A0B4EAP2"/>
<feature type="transmembrane region" description="Helical" evidence="5">
    <location>
        <begin position="140"/>
        <end position="159"/>
    </location>
</feature>
<feature type="domain" description="HTH cro/C1-type" evidence="6">
    <location>
        <begin position="6"/>
        <end position="58"/>
    </location>
</feature>
<gene>
    <name evidence="7" type="ORF">RM51_08535</name>
</gene>
<keyword evidence="3 5" id="KW-1133">Transmembrane helix</keyword>
<accession>A0A0B4EAP2</accession>
<organism evidence="7 8">
    <name type="scientific">Chryseobacterium taiwanense</name>
    <dbReference type="NCBI Taxonomy" id="363331"/>
    <lineage>
        <taxon>Bacteria</taxon>
        <taxon>Pseudomonadati</taxon>
        <taxon>Bacteroidota</taxon>
        <taxon>Flavobacteriia</taxon>
        <taxon>Flavobacteriales</taxon>
        <taxon>Weeksellaceae</taxon>
        <taxon>Chryseobacterium group</taxon>
        <taxon>Chryseobacterium</taxon>
    </lineage>
</organism>
<dbReference type="Pfam" id="PF09685">
    <property type="entry name" value="MamF_MmsF"/>
    <property type="match status" value="1"/>
</dbReference>
<dbReference type="SUPFAM" id="SSF47413">
    <property type="entry name" value="lambda repressor-like DNA-binding domains"/>
    <property type="match status" value="1"/>
</dbReference>
<evidence type="ECO:0000259" key="6">
    <source>
        <dbReference type="PROSITE" id="PS50943"/>
    </source>
</evidence>
<dbReference type="OrthoDB" id="1357763at2"/>
<evidence type="ECO:0000256" key="1">
    <source>
        <dbReference type="ARBA" id="ARBA00004141"/>
    </source>
</evidence>
<dbReference type="SMART" id="SM00530">
    <property type="entry name" value="HTH_XRE"/>
    <property type="match status" value="1"/>
</dbReference>
<dbReference type="RefSeq" id="WP_039367531.1">
    <property type="nucleotide sequence ID" value="NZ_JWTA01000005.1"/>
</dbReference>